<sequence length="421" mass="46151">MDVNLLPDELKKREEEELRRKLKEPIEVPMSSPIKDATDKQRHLSVPASNAPSAKAEEPKLPHLREESYLHKVTPEGKIIHEAKRAAAPLVRSGLPWWRRLLNFFRTPVRRVVVSPAPKGGPISPSALPSSIPPKPAVVKESTPTPPPVPGRAPGVAIEKATPPIYPFASDALVKQPAIPEPAKIATPPAPASVPAIAIVSALRPLAKEAPTAPPVTIKPGDTKVTATPLGPPPFGINLLPPDWSWNLSVTAQFRRRVLLALVIIFVVSLLGSYIGSYFFVSYKKQRLGEFQTAKQTIESDIAKYQLKEAEWAKLNSRLKLIAALLREHVMVTPVFAFLEETVSPLVQYTSASFTNDGAIAVTAETVSYEEMAKQVLALRADQARVAKVDISSFDFDQGKQIVTFGLKISLKPEVWHYGKF</sequence>
<organism evidence="3 4">
    <name type="scientific">Candidatus Uhrbacteria bacterium RIFCSPLOWO2_01_FULL_47_25</name>
    <dbReference type="NCBI Taxonomy" id="1802402"/>
    <lineage>
        <taxon>Bacteria</taxon>
        <taxon>Candidatus Uhriibacteriota</taxon>
    </lineage>
</organism>
<evidence type="ECO:0000256" key="2">
    <source>
        <dbReference type="SAM" id="Phobius"/>
    </source>
</evidence>
<dbReference type="Proteomes" id="UP000176846">
    <property type="component" value="Unassembled WGS sequence"/>
</dbReference>
<proteinExistence type="predicted"/>
<keyword evidence="2" id="KW-0812">Transmembrane</keyword>
<evidence type="ECO:0000256" key="1">
    <source>
        <dbReference type="SAM" id="MobiDB-lite"/>
    </source>
</evidence>
<keyword evidence="2" id="KW-0472">Membrane</keyword>
<feature type="region of interest" description="Disordered" evidence="1">
    <location>
        <begin position="22"/>
        <end position="58"/>
    </location>
</feature>
<reference evidence="3 4" key="1">
    <citation type="journal article" date="2016" name="Nat. Commun.">
        <title>Thousands of microbial genomes shed light on interconnected biogeochemical processes in an aquifer system.</title>
        <authorList>
            <person name="Anantharaman K."/>
            <person name="Brown C.T."/>
            <person name="Hug L.A."/>
            <person name="Sharon I."/>
            <person name="Castelle C.J."/>
            <person name="Probst A.J."/>
            <person name="Thomas B.C."/>
            <person name="Singh A."/>
            <person name="Wilkins M.J."/>
            <person name="Karaoz U."/>
            <person name="Brodie E.L."/>
            <person name="Williams K.H."/>
            <person name="Hubbard S.S."/>
            <person name="Banfield J.F."/>
        </authorList>
    </citation>
    <scope>NUCLEOTIDE SEQUENCE [LARGE SCALE GENOMIC DNA]</scope>
</reference>
<dbReference type="AlphaFoldDB" id="A0A1F7UT21"/>
<protein>
    <submittedName>
        <fullName evidence="3">Uncharacterized protein</fullName>
    </submittedName>
</protein>
<evidence type="ECO:0000313" key="3">
    <source>
        <dbReference type="EMBL" id="OGL81406.1"/>
    </source>
</evidence>
<accession>A0A1F7UT21</accession>
<feature type="transmembrane region" description="Helical" evidence="2">
    <location>
        <begin position="258"/>
        <end position="281"/>
    </location>
</feature>
<evidence type="ECO:0000313" key="4">
    <source>
        <dbReference type="Proteomes" id="UP000176846"/>
    </source>
</evidence>
<keyword evidence="2" id="KW-1133">Transmembrane helix</keyword>
<gene>
    <name evidence="3" type="ORF">A2936_00225</name>
</gene>
<name>A0A1F7UT21_9BACT</name>
<feature type="region of interest" description="Disordered" evidence="1">
    <location>
        <begin position="116"/>
        <end position="155"/>
    </location>
</feature>
<dbReference type="EMBL" id="MGEK01000030">
    <property type="protein sequence ID" value="OGL81406.1"/>
    <property type="molecule type" value="Genomic_DNA"/>
</dbReference>
<comment type="caution">
    <text evidence="3">The sequence shown here is derived from an EMBL/GenBank/DDBJ whole genome shotgun (WGS) entry which is preliminary data.</text>
</comment>